<dbReference type="EMBL" id="JBEWYP010000008">
    <property type="protein sequence ID" value="MET7030369.1"/>
    <property type="molecule type" value="Genomic_DNA"/>
</dbReference>
<evidence type="ECO:0000256" key="3">
    <source>
        <dbReference type="ARBA" id="ARBA00022553"/>
    </source>
</evidence>
<dbReference type="EC" id="2.7.13.3" evidence="2"/>
<dbReference type="Gene3D" id="1.10.287.130">
    <property type="match status" value="1"/>
</dbReference>
<keyword evidence="3" id="KW-0597">Phosphoprotein</keyword>
<dbReference type="PANTHER" id="PTHR42878:SF7">
    <property type="entry name" value="SENSOR HISTIDINE KINASE GLRK"/>
    <property type="match status" value="1"/>
</dbReference>
<evidence type="ECO:0000256" key="7">
    <source>
        <dbReference type="ARBA" id="ARBA00022840"/>
    </source>
</evidence>
<dbReference type="PRINTS" id="PR00344">
    <property type="entry name" value="BCTRLSENSOR"/>
</dbReference>
<keyword evidence="10" id="KW-0812">Transmembrane</keyword>
<evidence type="ECO:0000256" key="9">
    <source>
        <dbReference type="PROSITE-ProRule" id="PRU00339"/>
    </source>
</evidence>
<dbReference type="InterPro" id="IPR005467">
    <property type="entry name" value="His_kinase_dom"/>
</dbReference>
<keyword evidence="10" id="KW-0472">Membrane</keyword>
<evidence type="ECO:0000313" key="13">
    <source>
        <dbReference type="Proteomes" id="UP001549773"/>
    </source>
</evidence>
<dbReference type="RefSeq" id="WP_354619166.1">
    <property type="nucleotide sequence ID" value="NZ_JBEWYP010000008.1"/>
</dbReference>
<keyword evidence="6" id="KW-0418">Kinase</keyword>
<evidence type="ECO:0000256" key="4">
    <source>
        <dbReference type="ARBA" id="ARBA00022679"/>
    </source>
</evidence>
<dbReference type="InterPro" id="IPR036097">
    <property type="entry name" value="HisK_dim/P_sf"/>
</dbReference>
<reference evidence="12 13" key="1">
    <citation type="submission" date="2024-07" db="EMBL/GenBank/DDBJ databases">
        <title>The genome sequence of type strain Sediminicola luteus GDMCC 1.2596T.</title>
        <authorList>
            <person name="Liu Y."/>
        </authorList>
    </citation>
    <scope>NUCLEOTIDE SEQUENCE [LARGE SCALE GENOMIC DNA]</scope>
    <source>
        <strain evidence="12 13">GDMCC 1.2596</strain>
    </source>
</reference>
<dbReference type="SUPFAM" id="SSF48452">
    <property type="entry name" value="TPR-like"/>
    <property type="match status" value="2"/>
</dbReference>
<name>A0ABV2TYN3_9FLAO</name>
<dbReference type="Pfam" id="PF02518">
    <property type="entry name" value="HATPase_c"/>
    <property type="match status" value="1"/>
</dbReference>
<keyword evidence="5" id="KW-0547">Nucleotide-binding</keyword>
<evidence type="ECO:0000256" key="5">
    <source>
        <dbReference type="ARBA" id="ARBA00022741"/>
    </source>
</evidence>
<dbReference type="Gene3D" id="1.25.40.10">
    <property type="entry name" value="Tetratricopeptide repeat domain"/>
    <property type="match status" value="2"/>
</dbReference>
<evidence type="ECO:0000256" key="2">
    <source>
        <dbReference type="ARBA" id="ARBA00012438"/>
    </source>
</evidence>
<evidence type="ECO:0000256" key="10">
    <source>
        <dbReference type="SAM" id="Phobius"/>
    </source>
</evidence>
<proteinExistence type="predicted"/>
<feature type="transmembrane region" description="Helical" evidence="10">
    <location>
        <begin position="413"/>
        <end position="432"/>
    </location>
</feature>
<dbReference type="PANTHER" id="PTHR42878">
    <property type="entry name" value="TWO-COMPONENT HISTIDINE KINASE"/>
    <property type="match status" value="1"/>
</dbReference>
<dbReference type="CDD" id="cd00082">
    <property type="entry name" value="HisKA"/>
    <property type="match status" value="1"/>
</dbReference>
<dbReference type="Gene3D" id="3.30.565.10">
    <property type="entry name" value="Histidine kinase-like ATPase, C-terminal domain"/>
    <property type="match status" value="1"/>
</dbReference>
<sequence>MSLLRPTSINNKNIPKKAILLMVLLIGALSIGFSQNKVKDSLTNVLHEIYAQKNFSTSDTTYINVLNKLGAEFTYHTSDSLELLTKQALKYSKEANYKVGESESLMNMGIYHSNMGESSRAIAHYKEALKIAKDIKNVVIRLRIINLLATEYNWAGDYAKALDLFLEGTELAENLGHDRQLSVLLENLANLYSSQKDFDQAIIFYERVKKINLSIGNEINSAQTMANLASVYADMGNFEYAMFNVNSSIPIFENNHILDWLAYSYEIKGKTYLRQKNYKWALHWYNQCNLLHKKINDDRGKIDLLNGMAEAYYGLDQIELSEKYAQESFEISNKIHFPEGIQKCAMTLYRINKSKNKYSEALRFHEIYQQVSDTLSRDENKRGLAMLKTKADHDKEQEALIIKNQQALAKQKYYVYAAIVIILIFIVITFLVHRGQKIQKRLNKKLQNQKSDLVIREKQLNEINLTKDKLFSIIGHDLRGPIGALQELLRMLKVGEIQQSEFMDFIPKLRDDVDHISFTLNNLLSWGQTQMKGAVTKPSAFVLEELVTDNINLLSEIAETKSIKMINRISDNTIIWSDVNQIDIVIRNLISNALKFTPEHGMVTIDAQEGNDHWEISVRDSGIGMDLVTQDKLFHAHTNHTTYGTNNEKGTGLGLSLCKEMVEKNNGQIWVESALRNGTCFFFSLPKSQKDYKNVG</sequence>
<evidence type="ECO:0000259" key="11">
    <source>
        <dbReference type="PROSITE" id="PS50109"/>
    </source>
</evidence>
<keyword evidence="13" id="KW-1185">Reference proteome</keyword>
<protein>
    <recommendedName>
        <fullName evidence="2">histidine kinase</fullName>
        <ecNumber evidence="2">2.7.13.3</ecNumber>
    </recommendedName>
</protein>
<dbReference type="InterPro" id="IPR036890">
    <property type="entry name" value="HATPase_C_sf"/>
</dbReference>
<dbReference type="SUPFAM" id="SSF55874">
    <property type="entry name" value="ATPase domain of HSP90 chaperone/DNA topoisomerase II/histidine kinase"/>
    <property type="match status" value="1"/>
</dbReference>
<dbReference type="Pfam" id="PF13374">
    <property type="entry name" value="TPR_10"/>
    <property type="match status" value="1"/>
</dbReference>
<comment type="catalytic activity">
    <reaction evidence="1">
        <text>ATP + protein L-histidine = ADP + protein N-phospho-L-histidine.</text>
        <dbReference type="EC" id="2.7.13.3"/>
    </reaction>
</comment>
<feature type="domain" description="Histidine kinase" evidence="11">
    <location>
        <begin position="473"/>
        <end position="689"/>
    </location>
</feature>
<keyword evidence="8" id="KW-0902">Two-component regulatory system</keyword>
<comment type="caution">
    <text evidence="12">The sequence shown here is derived from an EMBL/GenBank/DDBJ whole genome shotgun (WGS) entry which is preliminary data.</text>
</comment>
<dbReference type="InterPro" id="IPR011990">
    <property type="entry name" value="TPR-like_helical_dom_sf"/>
</dbReference>
<keyword evidence="10" id="KW-1133">Transmembrane helix</keyword>
<keyword evidence="7 12" id="KW-0067">ATP-binding</keyword>
<keyword evidence="9" id="KW-0802">TPR repeat</keyword>
<dbReference type="InterPro" id="IPR004358">
    <property type="entry name" value="Sig_transdc_His_kin-like_C"/>
</dbReference>
<dbReference type="InterPro" id="IPR019734">
    <property type="entry name" value="TPR_rpt"/>
</dbReference>
<evidence type="ECO:0000256" key="8">
    <source>
        <dbReference type="ARBA" id="ARBA00023012"/>
    </source>
</evidence>
<accession>A0ABV2TYN3</accession>
<dbReference type="Proteomes" id="UP001549773">
    <property type="component" value="Unassembled WGS sequence"/>
</dbReference>
<gene>
    <name evidence="12" type="ORF">ABXZ32_13250</name>
</gene>
<dbReference type="GO" id="GO:0005524">
    <property type="term" value="F:ATP binding"/>
    <property type="evidence" value="ECO:0007669"/>
    <property type="project" value="UniProtKB-KW"/>
</dbReference>
<evidence type="ECO:0000256" key="6">
    <source>
        <dbReference type="ARBA" id="ARBA00022777"/>
    </source>
</evidence>
<dbReference type="SMART" id="SM00387">
    <property type="entry name" value="HATPase_c"/>
    <property type="match status" value="1"/>
</dbReference>
<dbReference type="InterPro" id="IPR003594">
    <property type="entry name" value="HATPase_dom"/>
</dbReference>
<dbReference type="SMART" id="SM00028">
    <property type="entry name" value="TPR"/>
    <property type="match status" value="6"/>
</dbReference>
<evidence type="ECO:0000313" key="12">
    <source>
        <dbReference type="EMBL" id="MET7030369.1"/>
    </source>
</evidence>
<dbReference type="PROSITE" id="PS50109">
    <property type="entry name" value="HIS_KIN"/>
    <property type="match status" value="1"/>
</dbReference>
<dbReference type="InterPro" id="IPR003661">
    <property type="entry name" value="HisK_dim/P_dom"/>
</dbReference>
<dbReference type="PROSITE" id="PS50005">
    <property type="entry name" value="TPR"/>
    <property type="match status" value="1"/>
</dbReference>
<evidence type="ECO:0000256" key="1">
    <source>
        <dbReference type="ARBA" id="ARBA00000085"/>
    </source>
</evidence>
<dbReference type="Pfam" id="PF13424">
    <property type="entry name" value="TPR_12"/>
    <property type="match status" value="1"/>
</dbReference>
<organism evidence="12 13">
    <name type="scientific">Sediminicola luteus</name>
    <dbReference type="NCBI Taxonomy" id="319238"/>
    <lineage>
        <taxon>Bacteria</taxon>
        <taxon>Pseudomonadati</taxon>
        <taxon>Bacteroidota</taxon>
        <taxon>Flavobacteriia</taxon>
        <taxon>Flavobacteriales</taxon>
        <taxon>Flavobacteriaceae</taxon>
        <taxon>Sediminicola</taxon>
    </lineage>
</organism>
<feature type="repeat" description="TPR" evidence="9">
    <location>
        <begin position="102"/>
        <end position="135"/>
    </location>
</feature>
<keyword evidence="4" id="KW-0808">Transferase</keyword>
<dbReference type="InterPro" id="IPR050351">
    <property type="entry name" value="BphY/WalK/GraS-like"/>
</dbReference>
<dbReference type="SUPFAM" id="SSF47384">
    <property type="entry name" value="Homodimeric domain of signal transducing histidine kinase"/>
    <property type="match status" value="1"/>
</dbReference>